<organism evidence="1 2">
    <name type="scientific">Virgibacillus natechei</name>
    <dbReference type="NCBI Taxonomy" id="1216297"/>
    <lineage>
        <taxon>Bacteria</taxon>
        <taxon>Bacillati</taxon>
        <taxon>Bacillota</taxon>
        <taxon>Bacilli</taxon>
        <taxon>Bacillales</taxon>
        <taxon>Bacillaceae</taxon>
        <taxon>Virgibacillus</taxon>
    </lineage>
</organism>
<dbReference type="RefSeq" id="WP_209462735.1">
    <property type="nucleotide sequence ID" value="NZ_CP110224.1"/>
</dbReference>
<dbReference type="Proteomes" id="UP001519345">
    <property type="component" value="Unassembled WGS sequence"/>
</dbReference>
<accession>A0ABS4IF47</accession>
<proteinExistence type="predicted"/>
<reference evidence="1 2" key="1">
    <citation type="submission" date="2021-03" db="EMBL/GenBank/DDBJ databases">
        <title>Genomic Encyclopedia of Type Strains, Phase IV (KMG-IV): sequencing the most valuable type-strain genomes for metagenomic binning, comparative biology and taxonomic classification.</title>
        <authorList>
            <person name="Goeker M."/>
        </authorList>
    </citation>
    <scope>NUCLEOTIDE SEQUENCE [LARGE SCALE GENOMIC DNA]</scope>
    <source>
        <strain evidence="1 2">DSM 25609</strain>
    </source>
</reference>
<evidence type="ECO:0000313" key="1">
    <source>
        <dbReference type="EMBL" id="MBP1969558.1"/>
    </source>
</evidence>
<name>A0ABS4IF47_9BACI</name>
<evidence type="ECO:0000313" key="2">
    <source>
        <dbReference type="Proteomes" id="UP001519345"/>
    </source>
</evidence>
<dbReference type="EMBL" id="JAGGKX010000006">
    <property type="protein sequence ID" value="MBP1969558.1"/>
    <property type="molecule type" value="Genomic_DNA"/>
</dbReference>
<gene>
    <name evidence="1" type="ORF">J2Z83_001662</name>
</gene>
<sequence>MEKKKYYVNVGTGEISQISYDDNDDFIIHATKDEVAQLRSKLNHLHDASFGTFIRAHIPIMPYHNDKSNDDYDRNITEAFQMLYDCGDEQTKSHIVEMGVLTDNHM</sequence>
<comment type="caution">
    <text evidence="1">The sequence shown here is derived from an EMBL/GenBank/DDBJ whole genome shotgun (WGS) entry which is preliminary data.</text>
</comment>
<evidence type="ECO:0008006" key="3">
    <source>
        <dbReference type="Google" id="ProtNLM"/>
    </source>
</evidence>
<keyword evidence="2" id="KW-1185">Reference proteome</keyword>
<protein>
    <recommendedName>
        <fullName evidence="3">Hydrolase</fullName>
    </recommendedName>
</protein>